<accession>A0ABZ0H866</accession>
<evidence type="ECO:0000313" key="1">
    <source>
        <dbReference type="EMBL" id="WOH45686.1"/>
    </source>
</evidence>
<reference evidence="1 2" key="1">
    <citation type="submission" date="2023-10" db="EMBL/GenBank/DDBJ databases">
        <title>SFO-1, KPC-2, NDM-1 were first reported in Portuguese citrobacter collected clinically.</title>
        <authorList>
            <person name="Guo K."/>
        </authorList>
    </citation>
    <scope>NUCLEOTIDE SEQUENCE [LARGE SCALE GENOMIC DNA]</scope>
    <source>
        <strain evidence="1 2">L2724hy</strain>
    </source>
</reference>
<gene>
    <name evidence="1" type="ORF">RY846_11225</name>
</gene>
<dbReference type="RefSeq" id="WP_226988861.1">
    <property type="nucleotide sequence ID" value="NZ_CP126611.1"/>
</dbReference>
<dbReference type="Proteomes" id="UP001302613">
    <property type="component" value="Chromosome"/>
</dbReference>
<organism evidence="1 2">
    <name type="scientific">Citrobacter portucalensis</name>
    <dbReference type="NCBI Taxonomy" id="1639133"/>
    <lineage>
        <taxon>Bacteria</taxon>
        <taxon>Pseudomonadati</taxon>
        <taxon>Pseudomonadota</taxon>
        <taxon>Gammaproteobacteria</taxon>
        <taxon>Enterobacterales</taxon>
        <taxon>Enterobacteriaceae</taxon>
        <taxon>Citrobacter</taxon>
        <taxon>Citrobacter freundii complex</taxon>
    </lineage>
</organism>
<evidence type="ECO:0000313" key="2">
    <source>
        <dbReference type="Proteomes" id="UP001302613"/>
    </source>
</evidence>
<keyword evidence="2" id="KW-1185">Reference proteome</keyword>
<protein>
    <submittedName>
        <fullName evidence="1">Uncharacterized protein</fullName>
    </submittedName>
</protein>
<proteinExistence type="predicted"/>
<sequence>MLNPGDHRFIQHPSYVVYAEAVIWRVDNVERKQAAGEITAHDDMSEVSFERVLSGFDISEQAKPKHIRFKERYCSNNELVDQPQPSDDMTGT</sequence>
<dbReference type="EMBL" id="CP136601">
    <property type="protein sequence ID" value="WOH45686.1"/>
    <property type="molecule type" value="Genomic_DNA"/>
</dbReference>
<name>A0ABZ0H866_9ENTR</name>